<evidence type="ECO:0000313" key="3">
    <source>
        <dbReference type="EMBL" id="KXV47420.1"/>
    </source>
</evidence>
<dbReference type="PATRIC" id="fig|318683.6.peg.1348"/>
<gene>
    <name evidence="3" type="ORF">AD945_10265</name>
</gene>
<evidence type="ECO:0000256" key="1">
    <source>
        <dbReference type="SAM" id="Phobius"/>
    </source>
</evidence>
<feature type="transmembrane region" description="Helical" evidence="1">
    <location>
        <begin position="265"/>
        <end position="286"/>
    </location>
</feature>
<dbReference type="PANTHER" id="PTHR23028">
    <property type="entry name" value="ACETYLTRANSFERASE"/>
    <property type="match status" value="1"/>
</dbReference>
<name>A0A149THM3_9PROT</name>
<evidence type="ECO:0000259" key="2">
    <source>
        <dbReference type="Pfam" id="PF01757"/>
    </source>
</evidence>
<dbReference type="EMBL" id="LHZR01000109">
    <property type="protein sequence ID" value="KXV47420.1"/>
    <property type="molecule type" value="Genomic_DNA"/>
</dbReference>
<feature type="transmembrane region" description="Helical" evidence="1">
    <location>
        <begin position="298"/>
        <end position="319"/>
    </location>
</feature>
<feature type="transmembrane region" description="Helical" evidence="1">
    <location>
        <begin position="234"/>
        <end position="253"/>
    </location>
</feature>
<feature type="transmembrane region" description="Helical" evidence="1">
    <location>
        <begin position="96"/>
        <end position="114"/>
    </location>
</feature>
<keyword evidence="1" id="KW-0812">Transmembrane</keyword>
<dbReference type="RefSeq" id="WP_062108584.1">
    <property type="nucleotide sequence ID" value="NZ_LHZR01000109.1"/>
</dbReference>
<feature type="domain" description="Acyltransferase 3" evidence="2">
    <location>
        <begin position="21"/>
        <end position="350"/>
    </location>
</feature>
<accession>A0A149THM3</accession>
<keyword evidence="1" id="KW-0472">Membrane</keyword>
<dbReference type="InterPro" id="IPR002656">
    <property type="entry name" value="Acyl_transf_3_dom"/>
</dbReference>
<feature type="transmembrane region" description="Helical" evidence="1">
    <location>
        <begin position="208"/>
        <end position="227"/>
    </location>
</feature>
<dbReference type="Proteomes" id="UP000075636">
    <property type="component" value="Unassembled WGS sequence"/>
</dbReference>
<feature type="transmembrane region" description="Helical" evidence="1">
    <location>
        <begin position="161"/>
        <end position="177"/>
    </location>
</feature>
<reference evidence="3 4" key="1">
    <citation type="submission" date="2015-06" db="EMBL/GenBank/DDBJ databases">
        <title>Improved classification and identification of acetic acid bacteria using matrix-assisted laser desorption/ionization time-of-flight mass spectrometry; Gluconobacter nephelii and Gluconobacter uchimurae are later heterotypic synonyms of Gluconobacter japonicus and Gluconobacter oxydans, respectively.</title>
        <authorList>
            <person name="Li L."/>
            <person name="Cleenwerck I."/>
            <person name="De Vuyst L."/>
            <person name="Vandamme P."/>
        </authorList>
    </citation>
    <scope>NUCLEOTIDE SEQUENCE [LARGE SCALE GENOMIC DNA]</scope>
    <source>
        <strain evidence="3 4">LMG 1768</strain>
    </source>
</reference>
<feature type="transmembrane region" description="Helical" evidence="1">
    <location>
        <begin position="28"/>
        <end position="49"/>
    </location>
</feature>
<feature type="transmembrane region" description="Helical" evidence="1">
    <location>
        <begin position="55"/>
        <end position="75"/>
    </location>
</feature>
<dbReference type="STRING" id="318683.A0U94_09760"/>
<dbReference type="Pfam" id="PF01757">
    <property type="entry name" value="Acyl_transf_3"/>
    <property type="match status" value="1"/>
</dbReference>
<feature type="transmembrane region" description="Helical" evidence="1">
    <location>
        <begin position="331"/>
        <end position="354"/>
    </location>
</feature>
<dbReference type="InterPro" id="IPR050879">
    <property type="entry name" value="Acyltransferase_3"/>
</dbReference>
<organism evidence="3 4">
    <name type="scientific">Gluconobacter albidus</name>
    <dbReference type="NCBI Taxonomy" id="318683"/>
    <lineage>
        <taxon>Bacteria</taxon>
        <taxon>Pseudomonadati</taxon>
        <taxon>Pseudomonadota</taxon>
        <taxon>Alphaproteobacteria</taxon>
        <taxon>Acetobacterales</taxon>
        <taxon>Acetobacteraceae</taxon>
        <taxon>Gluconobacter</taxon>
    </lineage>
</organism>
<keyword evidence="1" id="KW-1133">Transmembrane helix</keyword>
<protein>
    <recommendedName>
        <fullName evidence="2">Acyltransferase 3 domain-containing protein</fullName>
    </recommendedName>
</protein>
<sequence length="381" mass="42207">MSDRTSETARLSRPSGDHIPSLQSLRGIASMIVLLRHYIICFPVGGSIGLAYEDIFLNSHAAVVVFFVLSGFVLSPSFFSRAISLSELLGFYVRRFFRIVPLLAVVTALSLLYVKSTLSTWKVPFTSPWFDGLLPHDVPLSASILAKCFVGMNSALVPQNWTIACELLVALLLPFLVKACTKRLWPALLTFIVAAVLSFLAADGGGKTLPLLYTVDFVVGILTFRILQSYASRYSDLFFYAMVIGLVCTRVILEVVTGRADLSFHDPLCSLIEAVFSAFIIYGLATQNHMSRLLSARWLVWIGDISFGIYLVHFLVIVVTARLMSSFLLPYALPVQMVLMLVPVLAISLGASYFSYRFVEIPFNDLGKKLQRHVRTALSRG</sequence>
<feature type="transmembrane region" description="Helical" evidence="1">
    <location>
        <begin position="184"/>
        <end position="202"/>
    </location>
</feature>
<comment type="caution">
    <text evidence="3">The sequence shown here is derived from an EMBL/GenBank/DDBJ whole genome shotgun (WGS) entry which is preliminary data.</text>
</comment>
<evidence type="ECO:0000313" key="4">
    <source>
        <dbReference type="Proteomes" id="UP000075636"/>
    </source>
</evidence>
<proteinExistence type="predicted"/>
<dbReference type="AlphaFoldDB" id="A0A149THM3"/>
<dbReference type="GO" id="GO:0016747">
    <property type="term" value="F:acyltransferase activity, transferring groups other than amino-acyl groups"/>
    <property type="evidence" value="ECO:0007669"/>
    <property type="project" value="InterPro"/>
</dbReference>
<dbReference type="OrthoDB" id="9796461at2"/>